<organism evidence="1 2">
    <name type="scientific">Sagittula marina</name>
    <dbReference type="NCBI Taxonomy" id="943940"/>
    <lineage>
        <taxon>Bacteria</taxon>
        <taxon>Pseudomonadati</taxon>
        <taxon>Pseudomonadota</taxon>
        <taxon>Alphaproteobacteria</taxon>
        <taxon>Rhodobacterales</taxon>
        <taxon>Roseobacteraceae</taxon>
        <taxon>Sagittula</taxon>
    </lineage>
</organism>
<sequence length="49" mass="5609">MKRIEAQLSRLQTPAQDNTAEALRDLSMLLAEMMARQEQLIHRDQQASA</sequence>
<dbReference type="EMBL" id="JACIEJ010000020">
    <property type="protein sequence ID" value="MBB3988341.1"/>
    <property type="molecule type" value="Genomic_DNA"/>
</dbReference>
<keyword evidence="2" id="KW-1185">Reference proteome</keyword>
<evidence type="ECO:0000313" key="2">
    <source>
        <dbReference type="Proteomes" id="UP000541426"/>
    </source>
</evidence>
<gene>
    <name evidence="1" type="ORF">GGQ68_004698</name>
</gene>
<accession>A0A7W6DSE3</accession>
<evidence type="ECO:0000313" key="1">
    <source>
        <dbReference type="EMBL" id="MBB3988341.1"/>
    </source>
</evidence>
<proteinExistence type="predicted"/>
<name>A0A7W6DSE3_9RHOB</name>
<reference evidence="1 2" key="1">
    <citation type="submission" date="2020-08" db="EMBL/GenBank/DDBJ databases">
        <title>Genomic Encyclopedia of Type Strains, Phase IV (KMG-IV): sequencing the most valuable type-strain genomes for metagenomic binning, comparative biology and taxonomic classification.</title>
        <authorList>
            <person name="Goeker M."/>
        </authorList>
    </citation>
    <scope>NUCLEOTIDE SEQUENCE [LARGE SCALE GENOMIC DNA]</scope>
    <source>
        <strain evidence="1 2">DSM 102235</strain>
    </source>
</reference>
<dbReference type="RefSeq" id="WP_183970094.1">
    <property type="nucleotide sequence ID" value="NZ_BAABBZ010000052.1"/>
</dbReference>
<protein>
    <submittedName>
        <fullName evidence="1">Uncharacterized protein</fullName>
    </submittedName>
</protein>
<comment type="caution">
    <text evidence="1">The sequence shown here is derived from an EMBL/GenBank/DDBJ whole genome shotgun (WGS) entry which is preliminary data.</text>
</comment>
<dbReference type="Proteomes" id="UP000541426">
    <property type="component" value="Unassembled WGS sequence"/>
</dbReference>
<dbReference type="AlphaFoldDB" id="A0A7W6DSE3"/>